<organism evidence="6 7">
    <name type="scientific">Senna tora</name>
    <dbReference type="NCBI Taxonomy" id="362788"/>
    <lineage>
        <taxon>Eukaryota</taxon>
        <taxon>Viridiplantae</taxon>
        <taxon>Streptophyta</taxon>
        <taxon>Embryophyta</taxon>
        <taxon>Tracheophyta</taxon>
        <taxon>Spermatophyta</taxon>
        <taxon>Magnoliopsida</taxon>
        <taxon>eudicotyledons</taxon>
        <taxon>Gunneridae</taxon>
        <taxon>Pentapetalae</taxon>
        <taxon>rosids</taxon>
        <taxon>fabids</taxon>
        <taxon>Fabales</taxon>
        <taxon>Fabaceae</taxon>
        <taxon>Caesalpinioideae</taxon>
        <taxon>Cassia clade</taxon>
        <taxon>Senna</taxon>
    </lineage>
</organism>
<dbReference type="GO" id="GO:0006511">
    <property type="term" value="P:ubiquitin-dependent protein catabolic process"/>
    <property type="evidence" value="ECO:0007669"/>
    <property type="project" value="TreeGrafter"/>
</dbReference>
<evidence type="ECO:0000256" key="2">
    <source>
        <dbReference type="ARBA" id="ARBA00022771"/>
    </source>
</evidence>
<dbReference type="CDD" id="cd16454">
    <property type="entry name" value="RING-H2_PA-TM-RING"/>
    <property type="match status" value="1"/>
</dbReference>
<evidence type="ECO:0000256" key="1">
    <source>
        <dbReference type="ARBA" id="ARBA00022723"/>
    </source>
</evidence>
<evidence type="ECO:0000256" key="4">
    <source>
        <dbReference type="PROSITE-ProRule" id="PRU00175"/>
    </source>
</evidence>
<evidence type="ECO:0000256" key="3">
    <source>
        <dbReference type="ARBA" id="ARBA00022833"/>
    </source>
</evidence>
<dbReference type="Pfam" id="PF13639">
    <property type="entry name" value="zf-RING_2"/>
    <property type="match status" value="1"/>
</dbReference>
<dbReference type="GO" id="GO:0005634">
    <property type="term" value="C:nucleus"/>
    <property type="evidence" value="ECO:0007669"/>
    <property type="project" value="TreeGrafter"/>
</dbReference>
<dbReference type="SMART" id="SM00184">
    <property type="entry name" value="RING"/>
    <property type="match status" value="1"/>
</dbReference>
<dbReference type="InterPro" id="IPR013083">
    <property type="entry name" value="Znf_RING/FYVE/PHD"/>
</dbReference>
<accession>A0A834SVZ1</accession>
<proteinExistence type="predicted"/>
<comment type="caution">
    <text evidence="6">The sequence shown here is derived from an EMBL/GenBank/DDBJ whole genome shotgun (WGS) entry which is preliminary data.</text>
</comment>
<name>A0A834SVZ1_9FABA</name>
<dbReference type="InterPro" id="IPR051834">
    <property type="entry name" value="RING_finger_E3_ligase"/>
</dbReference>
<dbReference type="PANTHER" id="PTHR45931">
    <property type="entry name" value="SI:CH211-59O9.10"/>
    <property type="match status" value="1"/>
</dbReference>
<evidence type="ECO:0000259" key="5">
    <source>
        <dbReference type="PROSITE" id="PS50089"/>
    </source>
</evidence>
<sequence>MTSASELFHNRRFRLGRTTNDLGFDSLPDRDLHLDFNNRHHHHHHLHDVRGGETVRRSTPMRRLCHRCSYSERAAGRFDLRNSRFLSDNANASENVSSVGGPRVTGNDRLPIAVVHARARLLERLSGTPPSRNRQYGRGSLDIDDMSHIHSIDEESSESSSAGLAGSIPLMYLTSQIERSQLLQEVNKKPPGLTQEAVNCLHMEVYSSRGTREEELESRVLQDCGICLETFVDGDELIRLPCRHKFHSACLDPWVRKCGDCPFCRRGI</sequence>
<dbReference type="InterPro" id="IPR001841">
    <property type="entry name" value="Znf_RING"/>
</dbReference>
<keyword evidence="7" id="KW-1185">Reference proteome</keyword>
<keyword evidence="2 4" id="KW-0863">Zinc-finger</keyword>
<dbReference type="PANTHER" id="PTHR45931:SF3">
    <property type="entry name" value="RING ZINC FINGER-CONTAINING PROTEIN"/>
    <property type="match status" value="1"/>
</dbReference>
<protein>
    <submittedName>
        <fullName evidence="6">Putative E3 ubiquitin-protein ligase RHY1A</fullName>
    </submittedName>
</protein>
<keyword evidence="3" id="KW-0862">Zinc</keyword>
<evidence type="ECO:0000313" key="6">
    <source>
        <dbReference type="EMBL" id="KAF7811059.1"/>
    </source>
</evidence>
<dbReference type="AlphaFoldDB" id="A0A834SVZ1"/>
<gene>
    <name evidence="6" type="ORF">G2W53_032035</name>
</gene>
<feature type="domain" description="RING-type" evidence="5">
    <location>
        <begin position="224"/>
        <end position="265"/>
    </location>
</feature>
<dbReference type="PROSITE" id="PS50089">
    <property type="entry name" value="ZF_RING_2"/>
    <property type="match status" value="1"/>
</dbReference>
<dbReference type="EMBL" id="JAAIUW010000010">
    <property type="protein sequence ID" value="KAF7811059.1"/>
    <property type="molecule type" value="Genomic_DNA"/>
</dbReference>
<dbReference type="GO" id="GO:0061630">
    <property type="term" value="F:ubiquitin protein ligase activity"/>
    <property type="evidence" value="ECO:0007669"/>
    <property type="project" value="TreeGrafter"/>
</dbReference>
<keyword evidence="1" id="KW-0479">Metal-binding</keyword>
<dbReference type="GO" id="GO:0008270">
    <property type="term" value="F:zinc ion binding"/>
    <property type="evidence" value="ECO:0007669"/>
    <property type="project" value="UniProtKB-KW"/>
</dbReference>
<dbReference type="OrthoDB" id="8062037at2759"/>
<evidence type="ECO:0000313" key="7">
    <source>
        <dbReference type="Proteomes" id="UP000634136"/>
    </source>
</evidence>
<dbReference type="SUPFAM" id="SSF57850">
    <property type="entry name" value="RING/U-box"/>
    <property type="match status" value="1"/>
</dbReference>
<dbReference type="Gene3D" id="3.30.40.10">
    <property type="entry name" value="Zinc/RING finger domain, C3HC4 (zinc finger)"/>
    <property type="match status" value="1"/>
</dbReference>
<reference evidence="6" key="1">
    <citation type="submission" date="2020-09" db="EMBL/GenBank/DDBJ databases">
        <title>Genome-Enabled Discovery of Anthraquinone Biosynthesis in Senna tora.</title>
        <authorList>
            <person name="Kang S.-H."/>
            <person name="Pandey R.P."/>
            <person name="Lee C.-M."/>
            <person name="Sim J.-S."/>
            <person name="Jeong J.-T."/>
            <person name="Choi B.-S."/>
            <person name="Jung M."/>
            <person name="Ginzburg D."/>
            <person name="Zhao K."/>
            <person name="Won S.Y."/>
            <person name="Oh T.-J."/>
            <person name="Yu Y."/>
            <person name="Kim N.-H."/>
            <person name="Lee O.R."/>
            <person name="Lee T.-H."/>
            <person name="Bashyal P."/>
            <person name="Kim T.-S."/>
            <person name="Lee W.-H."/>
            <person name="Kawkins C."/>
            <person name="Kim C.-K."/>
            <person name="Kim J.S."/>
            <person name="Ahn B.O."/>
            <person name="Rhee S.Y."/>
            <person name="Sohng J.K."/>
        </authorList>
    </citation>
    <scope>NUCLEOTIDE SEQUENCE</scope>
    <source>
        <tissue evidence="6">Leaf</tissue>
    </source>
</reference>
<dbReference type="Proteomes" id="UP000634136">
    <property type="component" value="Unassembled WGS sequence"/>
</dbReference>